<name>A0ABT1QJ83_9NOCA</name>
<organism evidence="2 3">
    <name type="scientific">Rhodococcus tibetensis</name>
    <dbReference type="NCBI Taxonomy" id="2965064"/>
    <lineage>
        <taxon>Bacteria</taxon>
        <taxon>Bacillati</taxon>
        <taxon>Actinomycetota</taxon>
        <taxon>Actinomycetes</taxon>
        <taxon>Mycobacteriales</taxon>
        <taxon>Nocardiaceae</taxon>
        <taxon>Rhodococcus</taxon>
    </lineage>
</organism>
<reference evidence="2 3" key="1">
    <citation type="submission" date="2022-07" db="EMBL/GenBank/DDBJ databases">
        <title>Degradation activity of malathion, p-nitrophenol and potential low-temperature adaptation strategy of Rhodococcus sp. FXJ9.536.</title>
        <authorList>
            <person name="Huang J."/>
            <person name="Huang Y."/>
        </authorList>
    </citation>
    <scope>NUCLEOTIDE SEQUENCE [LARGE SCALE GENOMIC DNA]</scope>
    <source>
        <strain evidence="2 3">FXJ9.536</strain>
    </source>
</reference>
<dbReference type="Proteomes" id="UP001524501">
    <property type="component" value="Unassembled WGS sequence"/>
</dbReference>
<dbReference type="SUPFAM" id="SSF46689">
    <property type="entry name" value="Homeodomain-like"/>
    <property type="match status" value="1"/>
</dbReference>
<dbReference type="Pfam" id="PF17940">
    <property type="entry name" value="TetR_C_31"/>
    <property type="match status" value="1"/>
</dbReference>
<dbReference type="Gene3D" id="1.10.357.10">
    <property type="entry name" value="Tetracycline Repressor, domain 2"/>
    <property type="match status" value="1"/>
</dbReference>
<keyword evidence="3" id="KW-1185">Reference proteome</keyword>
<proteinExistence type="predicted"/>
<gene>
    <name evidence="2" type="ORF">NOF53_24180</name>
</gene>
<sequence length="196" mass="21502">MRRCIGRRETIADSGIRIIARDGVRALTHRAVDREARIPQGSTSYHAKTRAALMELIVDALTARSKADADELAAALDTTFEGERHLDSDQLAALIAGLIETLAARRDDMRARYALMLELDDASHLRRQLTNQSEVHTVTRQVAASALTRAGLPNSNARVEELLALTDSLVFYRTAVNETVSLRSVLAAFLRGTTPP</sequence>
<dbReference type="InterPro" id="IPR041583">
    <property type="entry name" value="TetR_C_31"/>
</dbReference>
<comment type="caution">
    <text evidence="2">The sequence shown here is derived from an EMBL/GenBank/DDBJ whole genome shotgun (WGS) entry which is preliminary data.</text>
</comment>
<accession>A0ABT1QJ83</accession>
<dbReference type="InterPro" id="IPR009057">
    <property type="entry name" value="Homeodomain-like_sf"/>
</dbReference>
<dbReference type="EMBL" id="JANFQF010000026">
    <property type="protein sequence ID" value="MCQ4122222.1"/>
    <property type="molecule type" value="Genomic_DNA"/>
</dbReference>
<dbReference type="RefSeq" id="WP_255973583.1">
    <property type="nucleotide sequence ID" value="NZ_JANFQF010000026.1"/>
</dbReference>
<evidence type="ECO:0000259" key="1">
    <source>
        <dbReference type="Pfam" id="PF17940"/>
    </source>
</evidence>
<evidence type="ECO:0000313" key="2">
    <source>
        <dbReference type="EMBL" id="MCQ4122222.1"/>
    </source>
</evidence>
<feature type="domain" description="Tetracyclin repressor-like C-terminal group 31" evidence="1">
    <location>
        <begin position="87"/>
        <end position="192"/>
    </location>
</feature>
<protein>
    <submittedName>
        <fullName evidence="2">TetR family transcriptional regulator</fullName>
    </submittedName>
</protein>
<evidence type="ECO:0000313" key="3">
    <source>
        <dbReference type="Proteomes" id="UP001524501"/>
    </source>
</evidence>